<protein>
    <recommendedName>
        <fullName evidence="3">tryptophan synthase</fullName>
        <ecNumber evidence="3">4.2.1.20</ecNumber>
    </recommendedName>
</protein>
<dbReference type="SUPFAM" id="SSF51366">
    <property type="entry name" value="Ribulose-phoshate binding barrel"/>
    <property type="match status" value="1"/>
</dbReference>
<keyword evidence="5" id="KW-0822">Tryptophan biosynthesis</keyword>
<keyword evidence="6" id="KW-0057">Aromatic amino acid biosynthesis</keyword>
<dbReference type="InterPro" id="IPR002028">
    <property type="entry name" value="Trp_synthase_suA"/>
</dbReference>
<evidence type="ECO:0000313" key="10">
    <source>
        <dbReference type="EMBL" id="WOK91780.1"/>
    </source>
</evidence>
<dbReference type="HAMAP" id="MF_00131">
    <property type="entry name" value="Trp_synth_alpha"/>
    <property type="match status" value="1"/>
</dbReference>
<dbReference type="CDD" id="cd04724">
    <property type="entry name" value="Tryptophan_synthase_alpha"/>
    <property type="match status" value="1"/>
</dbReference>
<evidence type="ECO:0000256" key="1">
    <source>
        <dbReference type="ARBA" id="ARBA00004733"/>
    </source>
</evidence>
<proteinExistence type="inferred from homology"/>
<dbReference type="EMBL" id="CP136890">
    <property type="protein sequence ID" value="WOK91780.1"/>
    <property type="molecule type" value="Genomic_DNA"/>
</dbReference>
<evidence type="ECO:0000256" key="3">
    <source>
        <dbReference type="ARBA" id="ARBA00012043"/>
    </source>
</evidence>
<evidence type="ECO:0000313" key="11">
    <source>
        <dbReference type="Proteomes" id="UP001327560"/>
    </source>
</evidence>
<dbReference type="Pfam" id="PF00290">
    <property type="entry name" value="Trp_syntA"/>
    <property type="match status" value="1"/>
</dbReference>
<dbReference type="GO" id="GO:0005829">
    <property type="term" value="C:cytosol"/>
    <property type="evidence" value="ECO:0007669"/>
    <property type="project" value="TreeGrafter"/>
</dbReference>
<comment type="subunit">
    <text evidence="2">Tetramer of two alpha and two beta chains.</text>
</comment>
<dbReference type="PANTHER" id="PTHR43406">
    <property type="entry name" value="TRYPTOPHAN SYNTHASE, ALPHA CHAIN"/>
    <property type="match status" value="1"/>
</dbReference>
<evidence type="ECO:0000256" key="5">
    <source>
        <dbReference type="ARBA" id="ARBA00022822"/>
    </source>
</evidence>
<reference evidence="10 11" key="1">
    <citation type="submission" date="2023-10" db="EMBL/GenBank/DDBJ databases">
        <title>Chromosome-scale genome assembly provides insights into flower coloration mechanisms of Canna indica.</title>
        <authorList>
            <person name="Li C."/>
        </authorList>
    </citation>
    <scope>NUCLEOTIDE SEQUENCE [LARGE SCALE GENOMIC DNA]</scope>
    <source>
        <tissue evidence="10">Flower</tissue>
    </source>
</reference>
<gene>
    <name evidence="10" type="ORF">Cni_G00471</name>
</gene>
<evidence type="ECO:0000256" key="9">
    <source>
        <dbReference type="RuleBase" id="RU003662"/>
    </source>
</evidence>
<dbReference type="PANTHER" id="PTHR43406:SF1">
    <property type="entry name" value="TRYPTOPHAN SYNTHASE ALPHA CHAIN, CHLOROPLASTIC"/>
    <property type="match status" value="1"/>
</dbReference>
<dbReference type="GO" id="GO:0009507">
    <property type="term" value="C:chloroplast"/>
    <property type="evidence" value="ECO:0007669"/>
    <property type="project" value="TreeGrafter"/>
</dbReference>
<sequence length="301" mass="32278">MAAVAANNCCFQVSSAKPKVYSVPILDEPPKPSLSLRSHAVRISETFSCLRSQGKVAFIPYITAGDPDLSTTEKALKLLNYRGADIIELGLPFSNPRLDGHVIQVLISSQVPIFPLQVIPQISSPIVIFAYYNLILQHDVEWFFSALEDAGAKGLMVPDLPFEESATLKKVPAKKNIDLVVLLSTPSAAKEQLKAIADASEGFIYLASSSGVTGARATVNTQVEFLLKDIKEETAKPVAVGFGISKPEHIKQISSWGADGVVVGSAIVELLGKAKFAEEGWNDVESFVASLRAALPICGKN</sequence>
<comment type="similarity">
    <text evidence="9">Belongs to the TrpA family.</text>
</comment>
<dbReference type="AlphaFoldDB" id="A0AAQ3PZI9"/>
<organism evidence="10 11">
    <name type="scientific">Canna indica</name>
    <name type="common">Indian-shot</name>
    <dbReference type="NCBI Taxonomy" id="4628"/>
    <lineage>
        <taxon>Eukaryota</taxon>
        <taxon>Viridiplantae</taxon>
        <taxon>Streptophyta</taxon>
        <taxon>Embryophyta</taxon>
        <taxon>Tracheophyta</taxon>
        <taxon>Spermatophyta</taxon>
        <taxon>Magnoliopsida</taxon>
        <taxon>Liliopsida</taxon>
        <taxon>Zingiberales</taxon>
        <taxon>Cannaceae</taxon>
        <taxon>Canna</taxon>
    </lineage>
</organism>
<dbReference type="NCBIfam" id="TIGR00262">
    <property type="entry name" value="trpA"/>
    <property type="match status" value="1"/>
</dbReference>
<evidence type="ECO:0000256" key="8">
    <source>
        <dbReference type="ARBA" id="ARBA00049047"/>
    </source>
</evidence>
<name>A0AAQ3PZI9_9LILI</name>
<evidence type="ECO:0000256" key="4">
    <source>
        <dbReference type="ARBA" id="ARBA00022605"/>
    </source>
</evidence>
<dbReference type="InterPro" id="IPR013785">
    <property type="entry name" value="Aldolase_TIM"/>
</dbReference>
<dbReference type="EC" id="4.2.1.20" evidence="3"/>
<dbReference type="Gene3D" id="3.20.20.70">
    <property type="entry name" value="Aldolase class I"/>
    <property type="match status" value="1"/>
</dbReference>
<keyword evidence="11" id="KW-1185">Reference proteome</keyword>
<comment type="pathway">
    <text evidence="1">Amino-acid biosynthesis; L-tryptophan biosynthesis; L-tryptophan from chorismate: step 5/5.</text>
</comment>
<evidence type="ECO:0000256" key="2">
    <source>
        <dbReference type="ARBA" id="ARBA00011270"/>
    </source>
</evidence>
<keyword evidence="7" id="KW-0456">Lyase</keyword>
<keyword evidence="4" id="KW-0028">Amino-acid biosynthesis</keyword>
<accession>A0AAQ3PZI9</accession>
<evidence type="ECO:0000256" key="7">
    <source>
        <dbReference type="ARBA" id="ARBA00023239"/>
    </source>
</evidence>
<evidence type="ECO:0000256" key="6">
    <source>
        <dbReference type="ARBA" id="ARBA00023141"/>
    </source>
</evidence>
<dbReference type="InterPro" id="IPR011060">
    <property type="entry name" value="RibuloseP-bd_barrel"/>
</dbReference>
<dbReference type="Proteomes" id="UP001327560">
    <property type="component" value="Chromosome 1"/>
</dbReference>
<dbReference type="GO" id="GO:0004834">
    <property type="term" value="F:tryptophan synthase activity"/>
    <property type="evidence" value="ECO:0007669"/>
    <property type="project" value="UniProtKB-EC"/>
</dbReference>
<comment type="catalytic activity">
    <reaction evidence="8">
        <text>(1S,2R)-1-C-(indol-3-yl)glycerol 3-phosphate + L-serine = D-glyceraldehyde 3-phosphate + L-tryptophan + H2O</text>
        <dbReference type="Rhea" id="RHEA:10532"/>
        <dbReference type="ChEBI" id="CHEBI:15377"/>
        <dbReference type="ChEBI" id="CHEBI:33384"/>
        <dbReference type="ChEBI" id="CHEBI:57912"/>
        <dbReference type="ChEBI" id="CHEBI:58866"/>
        <dbReference type="ChEBI" id="CHEBI:59776"/>
        <dbReference type="EC" id="4.2.1.20"/>
    </reaction>
</comment>